<dbReference type="OrthoDB" id="784962at2759"/>
<evidence type="ECO:0000313" key="6">
    <source>
        <dbReference type="EMBL" id="VDN97688.1"/>
    </source>
</evidence>
<dbReference type="Pfam" id="PF00628">
    <property type="entry name" value="PHD"/>
    <property type="match status" value="1"/>
</dbReference>
<evidence type="ECO:0000256" key="3">
    <source>
        <dbReference type="ARBA" id="ARBA00022833"/>
    </source>
</evidence>
<name>A0A0R3T452_RODNA</name>
<feature type="compositionally biased region" description="Low complexity" evidence="4">
    <location>
        <begin position="114"/>
        <end position="127"/>
    </location>
</feature>
<dbReference type="WBParaSite" id="HNAJ_0000183001-mRNA-1">
    <property type="protein sequence ID" value="HNAJ_0000183001-mRNA-1"/>
    <property type="gene ID" value="HNAJ_0000183001"/>
</dbReference>
<reference evidence="8" key="1">
    <citation type="submission" date="2017-02" db="UniProtKB">
        <authorList>
            <consortium name="WormBaseParasite"/>
        </authorList>
    </citation>
    <scope>IDENTIFICATION</scope>
</reference>
<keyword evidence="1" id="KW-0479">Metal-binding</keyword>
<dbReference type="InterPro" id="IPR011011">
    <property type="entry name" value="Znf_FYVE_PHD"/>
</dbReference>
<feature type="compositionally biased region" description="Basic and acidic residues" evidence="4">
    <location>
        <begin position="23"/>
        <end position="35"/>
    </location>
</feature>
<protein>
    <submittedName>
        <fullName evidence="8">PHD domain-containing protein</fullName>
    </submittedName>
</protein>
<accession>A0A0R3T452</accession>
<feature type="region of interest" description="Disordered" evidence="4">
    <location>
        <begin position="92"/>
        <end position="137"/>
    </location>
</feature>
<feature type="compositionally biased region" description="Acidic residues" evidence="4">
    <location>
        <begin position="36"/>
        <end position="46"/>
    </location>
</feature>
<dbReference type="SUPFAM" id="SSF57903">
    <property type="entry name" value="FYVE/PHD zinc finger"/>
    <property type="match status" value="1"/>
</dbReference>
<dbReference type="STRING" id="102285.A0A0R3T452"/>
<dbReference type="AlphaFoldDB" id="A0A0R3T452"/>
<evidence type="ECO:0000256" key="4">
    <source>
        <dbReference type="SAM" id="MobiDB-lite"/>
    </source>
</evidence>
<dbReference type="Gene3D" id="3.30.40.10">
    <property type="entry name" value="Zinc/RING finger domain, C3HC4 (zinc finger)"/>
    <property type="match status" value="1"/>
</dbReference>
<feature type="region of interest" description="Disordered" evidence="4">
    <location>
        <begin position="1"/>
        <end position="76"/>
    </location>
</feature>
<evidence type="ECO:0000259" key="5">
    <source>
        <dbReference type="SMART" id="SM00249"/>
    </source>
</evidence>
<sequence length="326" mass="36376">MEEEAMRHADSPSAVCKPRRGRISREQERRLSSHFEDEEENDDEADGSSSRCREFPVSSPSSGPRRRGAGAKHTRDFRSLVKAAQRDVAAARRFAVSQRHRGSASRGRGGAGRPRGSLSRQLYQKQYQQRRKSRQEAINNEEEYDEELCEAPGGCKRPSGNVSWVACDQCDSWYHQRCVGIMNTREVPDVYVCNNCQANNTATRREALKIKNFRVIRGGRWKKMCDAEMYLSDFEVEEGMGENEPSASPKRPRICSPESVPSTSRSTVGVESAGAEALLAAIDVLDAIPQEMDAADAAKAENVINDNPSPCHQPKPDEESELLMVE</sequence>
<organism evidence="8">
    <name type="scientific">Rodentolepis nana</name>
    <name type="common">Dwarf tapeworm</name>
    <name type="synonym">Hymenolepis nana</name>
    <dbReference type="NCBI Taxonomy" id="102285"/>
    <lineage>
        <taxon>Eukaryota</taxon>
        <taxon>Metazoa</taxon>
        <taxon>Spiralia</taxon>
        <taxon>Lophotrochozoa</taxon>
        <taxon>Platyhelminthes</taxon>
        <taxon>Cestoda</taxon>
        <taxon>Eucestoda</taxon>
        <taxon>Cyclophyllidea</taxon>
        <taxon>Hymenolepididae</taxon>
        <taxon>Rodentolepis</taxon>
    </lineage>
</organism>
<dbReference type="InterPro" id="IPR019787">
    <property type="entry name" value="Znf_PHD-finger"/>
</dbReference>
<dbReference type="SMART" id="SM00249">
    <property type="entry name" value="PHD"/>
    <property type="match status" value="1"/>
</dbReference>
<dbReference type="EMBL" id="UZAE01000780">
    <property type="protein sequence ID" value="VDN97688.1"/>
    <property type="molecule type" value="Genomic_DNA"/>
</dbReference>
<feature type="domain" description="Zinc finger PHD-type" evidence="5">
    <location>
        <begin position="148"/>
        <end position="197"/>
    </location>
</feature>
<reference evidence="6 7" key="2">
    <citation type="submission" date="2018-11" db="EMBL/GenBank/DDBJ databases">
        <authorList>
            <consortium name="Pathogen Informatics"/>
        </authorList>
    </citation>
    <scope>NUCLEOTIDE SEQUENCE [LARGE SCALE GENOMIC DNA]</scope>
</reference>
<evidence type="ECO:0000256" key="2">
    <source>
        <dbReference type="ARBA" id="ARBA00022771"/>
    </source>
</evidence>
<evidence type="ECO:0000313" key="7">
    <source>
        <dbReference type="Proteomes" id="UP000278807"/>
    </source>
</evidence>
<feature type="compositionally biased region" description="Basic and acidic residues" evidence="4">
    <location>
        <begin position="1"/>
        <end position="10"/>
    </location>
</feature>
<dbReference type="InterPro" id="IPR001965">
    <property type="entry name" value="Znf_PHD"/>
</dbReference>
<proteinExistence type="predicted"/>
<keyword evidence="2" id="KW-0863">Zinc-finger</keyword>
<feature type="compositionally biased region" description="Polar residues" evidence="4">
    <location>
        <begin position="259"/>
        <end position="268"/>
    </location>
</feature>
<feature type="region of interest" description="Disordered" evidence="4">
    <location>
        <begin position="240"/>
        <end position="268"/>
    </location>
</feature>
<dbReference type="Proteomes" id="UP000278807">
    <property type="component" value="Unassembled WGS sequence"/>
</dbReference>
<keyword evidence="7" id="KW-1185">Reference proteome</keyword>
<dbReference type="GO" id="GO:0008270">
    <property type="term" value="F:zinc ion binding"/>
    <property type="evidence" value="ECO:0007669"/>
    <property type="project" value="UniProtKB-KW"/>
</dbReference>
<evidence type="ECO:0000256" key="1">
    <source>
        <dbReference type="ARBA" id="ARBA00022723"/>
    </source>
</evidence>
<dbReference type="InterPro" id="IPR013083">
    <property type="entry name" value="Znf_RING/FYVE/PHD"/>
</dbReference>
<keyword evidence="3" id="KW-0862">Zinc</keyword>
<feature type="region of interest" description="Disordered" evidence="4">
    <location>
        <begin position="298"/>
        <end position="326"/>
    </location>
</feature>
<gene>
    <name evidence="6" type="ORF">HNAJ_LOCUS1829</name>
</gene>
<evidence type="ECO:0000313" key="8">
    <source>
        <dbReference type="WBParaSite" id="HNAJ_0000183001-mRNA-1"/>
    </source>
</evidence>